<dbReference type="OrthoDB" id="5751334at2"/>
<dbReference type="RefSeq" id="WP_014107301.1">
    <property type="nucleotide sequence ID" value="NC_016041.1"/>
</dbReference>
<dbReference type="AlphaFoldDB" id="G4QF78"/>
<dbReference type="eggNOG" id="ENOG502ZA5B">
    <property type="taxonomic scope" value="Bacteria"/>
</dbReference>
<dbReference type="Proteomes" id="UP000009282">
    <property type="component" value="Chromosome"/>
</dbReference>
<keyword evidence="2" id="KW-1185">Reference proteome</keyword>
<dbReference type="KEGG" id="gni:GNIT_0268"/>
<proteinExistence type="predicted"/>
<accession>G4QF78</accession>
<sequence>MHGPMGESSYTKSVSNLVKDVESSTTLQDSIFEQAKLYFESSDKADGNDLYFEQQKQIRALEESWQSADAKNKVTIAKKLSVALRTLKKDYASEEDKRIQRLHKVLAVVSQLLVLSEAENWQKTQVNSAKLLGTLQLLSPGEGVNRPIQNQRLKPIYRSVLAIRLLDKLLNDGQINTQYIQDRYHADSRYPEKVGALSLFQREVAIPVIMSSLFQDIGSLHPKAQLILKGKDGTLDEFRLLEKEERLSLLRINHEQTLNFITFGLGVDSYVGNSKEERSEFGKNENQRLNFVRTLLKSALQPKLGLGNLIKAPQIYASIIFSSKQSHNFFDLPKAMLIVAKAAEREAISKIVSDSLLSIVGHFPQGYGITYIPKDNDKKAADRYEYAIVTGLNPEDPFVPTCRAATRNLTFIASGQVITIDKKSNLYFATTKKRLEKINPARLQEILRKLSSNFEERKEIEIIPSYWNPYSFFAYKKLQNLWKQV</sequence>
<protein>
    <submittedName>
        <fullName evidence="1">Uncharacterized protein</fullName>
    </submittedName>
</protein>
<name>G4QF78_GLANF</name>
<dbReference type="EMBL" id="CP003060">
    <property type="protein sequence ID" value="AEP28422.1"/>
    <property type="molecule type" value="Genomic_DNA"/>
</dbReference>
<evidence type="ECO:0000313" key="2">
    <source>
        <dbReference type="Proteomes" id="UP000009282"/>
    </source>
</evidence>
<gene>
    <name evidence="1" type="ordered locus">GNIT_0268</name>
</gene>
<reference evidence="1 2" key="1">
    <citation type="journal article" date="2011" name="J. Bacteriol.">
        <title>Complete genome sequence of seawater bacterium Glaciecola nitratireducens FR1064T.</title>
        <authorList>
            <person name="Bian F."/>
            <person name="Qin Q.L."/>
            <person name="Xie B.B."/>
            <person name="Shu Y.L."/>
            <person name="Zhang X.Y."/>
            <person name="Yu Y."/>
            <person name="Chen B."/>
            <person name="Chen X.L."/>
            <person name="Zhou B.C."/>
            <person name="Zhang Y.Z."/>
        </authorList>
    </citation>
    <scope>NUCLEOTIDE SEQUENCE [LARGE SCALE GENOMIC DNA]</scope>
    <source>
        <strain evidence="2">JCM 12485 / KCTC 12276 / FR1064</strain>
    </source>
</reference>
<dbReference type="HOGENOM" id="CLU_551818_0_0_6"/>
<organism evidence="1 2">
    <name type="scientific">Glaciecola nitratireducens (strain JCM 12485 / KCTC 12276 / FR1064)</name>
    <dbReference type="NCBI Taxonomy" id="1085623"/>
    <lineage>
        <taxon>Bacteria</taxon>
        <taxon>Pseudomonadati</taxon>
        <taxon>Pseudomonadota</taxon>
        <taxon>Gammaproteobacteria</taxon>
        <taxon>Alteromonadales</taxon>
        <taxon>Alteromonadaceae</taxon>
        <taxon>Brumicola</taxon>
    </lineage>
</organism>
<evidence type="ECO:0000313" key="1">
    <source>
        <dbReference type="EMBL" id="AEP28422.1"/>
    </source>
</evidence>